<dbReference type="InterPro" id="IPR023577">
    <property type="entry name" value="CYTH_domain"/>
</dbReference>
<organism evidence="3">
    <name type="scientific">Rhizochromulina marina</name>
    <dbReference type="NCBI Taxonomy" id="1034831"/>
    <lineage>
        <taxon>Eukaryota</taxon>
        <taxon>Sar</taxon>
        <taxon>Stramenopiles</taxon>
        <taxon>Ochrophyta</taxon>
        <taxon>Dictyochophyceae</taxon>
        <taxon>Rhizochromulinales</taxon>
        <taxon>Rhizochromulina</taxon>
    </lineage>
</organism>
<evidence type="ECO:0000256" key="1">
    <source>
        <dbReference type="SAM" id="SignalP"/>
    </source>
</evidence>
<dbReference type="GO" id="GO:0050333">
    <property type="term" value="F:thiamine triphosphate phosphatase activity"/>
    <property type="evidence" value="ECO:0007669"/>
    <property type="project" value="InterPro"/>
</dbReference>
<evidence type="ECO:0000313" key="3">
    <source>
        <dbReference type="EMBL" id="CAD9695443.1"/>
    </source>
</evidence>
<dbReference type="PANTHER" id="PTHR14586:SF1">
    <property type="entry name" value="THIAMINE-TRIPHOSPHATASE"/>
    <property type="match status" value="1"/>
</dbReference>
<dbReference type="PANTHER" id="PTHR14586">
    <property type="entry name" value="THIAMINE-TRIPHOSPHATASE"/>
    <property type="match status" value="1"/>
</dbReference>
<dbReference type="InterPro" id="IPR033469">
    <property type="entry name" value="CYTH-like_dom_sf"/>
</dbReference>
<reference evidence="3" key="1">
    <citation type="submission" date="2021-01" db="EMBL/GenBank/DDBJ databases">
        <authorList>
            <person name="Corre E."/>
            <person name="Pelletier E."/>
            <person name="Niang G."/>
            <person name="Scheremetjew M."/>
            <person name="Finn R."/>
            <person name="Kale V."/>
            <person name="Holt S."/>
            <person name="Cochrane G."/>
            <person name="Meng A."/>
            <person name="Brown T."/>
            <person name="Cohen L."/>
        </authorList>
    </citation>
    <scope>NUCLEOTIDE SEQUENCE</scope>
    <source>
        <strain evidence="3">CCMP1243</strain>
    </source>
</reference>
<protein>
    <recommendedName>
        <fullName evidence="2">CYTH domain-containing protein</fullName>
    </recommendedName>
</protein>
<dbReference type="PROSITE" id="PS51707">
    <property type="entry name" value="CYTH"/>
    <property type="match status" value="1"/>
</dbReference>
<gene>
    <name evidence="3" type="ORF">RMAR1173_LOCUS13156</name>
</gene>
<feature type="chain" id="PRO_5031321452" description="CYTH domain-containing protein" evidence="1">
    <location>
        <begin position="22"/>
        <end position="273"/>
    </location>
</feature>
<dbReference type="SMART" id="SM01118">
    <property type="entry name" value="CYTH"/>
    <property type="match status" value="1"/>
</dbReference>
<evidence type="ECO:0000259" key="2">
    <source>
        <dbReference type="PROSITE" id="PS51707"/>
    </source>
</evidence>
<dbReference type="Gene3D" id="2.40.320.10">
    <property type="entry name" value="Hypothetical Protein Pfu-838710-001"/>
    <property type="match status" value="1"/>
</dbReference>
<dbReference type="EMBL" id="HBHJ01019872">
    <property type="protein sequence ID" value="CAD9695443.1"/>
    <property type="molecule type" value="Transcribed_RNA"/>
</dbReference>
<dbReference type="InterPro" id="IPR039582">
    <property type="entry name" value="THTPA"/>
</dbReference>
<name>A0A7S2WMM1_9STRA</name>
<sequence>MVLGASGVLWFLARRAPLAEAAMASCGDLTRHPALTRQIEVERKISLANDKAVKDFEARLAASGAERVKSTRFTDVYYDTAELALTAANHYLRLRDGRWELKVPSAGDSLTTSVFEELTTEEDIACYFADSFPDPPTLPFGSVPRTVPRSEGGTMGVLMRFETCRSTWRLGTMSVDVDRASTGVCLAEFEMLCESETQVPRALEDIDTVCRKMGLHEEDPSSTPSSPLYAREQPPGKFERYILDREDLLARVLRHAPHIISRFLPPPAVPDSA</sequence>
<dbReference type="AlphaFoldDB" id="A0A7S2WMM1"/>
<dbReference type="GO" id="GO:0000287">
    <property type="term" value="F:magnesium ion binding"/>
    <property type="evidence" value="ECO:0007669"/>
    <property type="project" value="TreeGrafter"/>
</dbReference>
<accession>A0A7S2WMM1</accession>
<keyword evidence="1" id="KW-0732">Signal</keyword>
<proteinExistence type="predicted"/>
<dbReference type="SUPFAM" id="SSF55154">
    <property type="entry name" value="CYTH-like phosphatases"/>
    <property type="match status" value="1"/>
</dbReference>
<dbReference type="GO" id="GO:0042357">
    <property type="term" value="P:thiamine diphosphate metabolic process"/>
    <property type="evidence" value="ECO:0007669"/>
    <property type="project" value="TreeGrafter"/>
</dbReference>
<dbReference type="Pfam" id="PF01928">
    <property type="entry name" value="CYTH"/>
    <property type="match status" value="1"/>
</dbReference>
<feature type="signal peptide" evidence="1">
    <location>
        <begin position="1"/>
        <end position="21"/>
    </location>
</feature>
<feature type="domain" description="CYTH" evidence="2">
    <location>
        <begin position="38"/>
        <end position="233"/>
    </location>
</feature>